<dbReference type="InterPro" id="IPR012341">
    <property type="entry name" value="6hp_glycosidase-like_sf"/>
</dbReference>
<dbReference type="PANTHER" id="PTHR41814:SF1">
    <property type="entry name" value="CELLULASE"/>
    <property type="match status" value="1"/>
</dbReference>
<feature type="chain" id="PRO_5020394766" evidence="3">
    <location>
        <begin position="19"/>
        <end position="410"/>
    </location>
</feature>
<dbReference type="GO" id="GO:0016798">
    <property type="term" value="F:hydrolase activity, acting on glycosyl bonds"/>
    <property type="evidence" value="ECO:0007669"/>
    <property type="project" value="UniProtKB-KW"/>
</dbReference>
<feature type="region of interest" description="Disordered" evidence="2">
    <location>
        <begin position="376"/>
        <end position="400"/>
    </location>
</feature>
<keyword evidence="5" id="KW-1185">Reference proteome</keyword>
<keyword evidence="1" id="KW-0378">Hydrolase</keyword>
<organism evidence="4 5">
    <name type="scientific">Dendrothele bispora (strain CBS 962.96)</name>
    <dbReference type="NCBI Taxonomy" id="1314807"/>
    <lineage>
        <taxon>Eukaryota</taxon>
        <taxon>Fungi</taxon>
        <taxon>Dikarya</taxon>
        <taxon>Basidiomycota</taxon>
        <taxon>Agaricomycotina</taxon>
        <taxon>Agaricomycetes</taxon>
        <taxon>Agaricomycetidae</taxon>
        <taxon>Agaricales</taxon>
        <taxon>Agaricales incertae sedis</taxon>
        <taxon>Dendrothele</taxon>
    </lineage>
</organism>
<proteinExistence type="predicted"/>
<keyword evidence="3" id="KW-0732">Signal</keyword>
<dbReference type="InterPro" id="IPR008928">
    <property type="entry name" value="6-hairpin_glycosidase_sf"/>
</dbReference>
<sequence>MASKLLSFLSTYLVVVNASLDSSAIASVRQNLLNSATLSWELGTAAEALLELECPTLSVFNQSAFPPPYQLNDGLNITDVVNIANNVLAAKTTDSLPLIDNDGAVGDPASVGVAVLLANWTKSDLTNTAYSTAAGNQLNYLLNVAPRTASGAISHRADEAQLWADFVYMAPPFIAYFGSLQGGDGETSLLQIAYEQCSLYRDGLRDEGGLWRHVAQGSWQDNTHWATGNGWAAAGMLRVLETLNHTSQAQNFVDHRANLTSWIEEIILAAWQHQSENGTLLNVIDDPSSFADSAGTALLAYVTYRMANYTGNGALIPYANKALRLVEDSIDSEGWLRNTVNPYTFNTPSTLEVPSPEGQAFVLLLHSAWRDANMIESNAGDGDSNGDSGNDGDNGDDTLIAQKCRLVRRR</sequence>
<evidence type="ECO:0000256" key="3">
    <source>
        <dbReference type="SAM" id="SignalP"/>
    </source>
</evidence>
<evidence type="ECO:0000313" key="5">
    <source>
        <dbReference type="Proteomes" id="UP000297245"/>
    </source>
</evidence>
<dbReference type="Gene3D" id="1.50.10.10">
    <property type="match status" value="1"/>
</dbReference>
<evidence type="ECO:0000256" key="1">
    <source>
        <dbReference type="ARBA" id="ARBA00022801"/>
    </source>
</evidence>
<dbReference type="PANTHER" id="PTHR41814">
    <property type="entry name" value="EXPRESSED PROTEIN"/>
    <property type="match status" value="1"/>
</dbReference>
<dbReference type="Proteomes" id="UP000297245">
    <property type="component" value="Unassembled WGS sequence"/>
</dbReference>
<dbReference type="Pfam" id="PF07470">
    <property type="entry name" value="Glyco_hydro_88"/>
    <property type="match status" value="1"/>
</dbReference>
<dbReference type="EMBL" id="ML179049">
    <property type="protein sequence ID" value="THV05421.1"/>
    <property type="molecule type" value="Genomic_DNA"/>
</dbReference>
<dbReference type="SUPFAM" id="SSF48208">
    <property type="entry name" value="Six-hairpin glycosidases"/>
    <property type="match status" value="1"/>
</dbReference>
<reference evidence="4 5" key="1">
    <citation type="journal article" date="2019" name="Nat. Ecol. Evol.">
        <title>Megaphylogeny resolves global patterns of mushroom evolution.</title>
        <authorList>
            <person name="Varga T."/>
            <person name="Krizsan K."/>
            <person name="Foldi C."/>
            <person name="Dima B."/>
            <person name="Sanchez-Garcia M."/>
            <person name="Sanchez-Ramirez S."/>
            <person name="Szollosi G.J."/>
            <person name="Szarkandi J.G."/>
            <person name="Papp V."/>
            <person name="Albert L."/>
            <person name="Andreopoulos W."/>
            <person name="Angelini C."/>
            <person name="Antonin V."/>
            <person name="Barry K.W."/>
            <person name="Bougher N.L."/>
            <person name="Buchanan P."/>
            <person name="Buyck B."/>
            <person name="Bense V."/>
            <person name="Catcheside P."/>
            <person name="Chovatia M."/>
            <person name="Cooper J."/>
            <person name="Damon W."/>
            <person name="Desjardin D."/>
            <person name="Finy P."/>
            <person name="Geml J."/>
            <person name="Haridas S."/>
            <person name="Hughes K."/>
            <person name="Justo A."/>
            <person name="Karasinski D."/>
            <person name="Kautmanova I."/>
            <person name="Kiss B."/>
            <person name="Kocsube S."/>
            <person name="Kotiranta H."/>
            <person name="LaButti K.M."/>
            <person name="Lechner B.E."/>
            <person name="Liimatainen K."/>
            <person name="Lipzen A."/>
            <person name="Lukacs Z."/>
            <person name="Mihaltcheva S."/>
            <person name="Morgado L.N."/>
            <person name="Niskanen T."/>
            <person name="Noordeloos M.E."/>
            <person name="Ohm R.A."/>
            <person name="Ortiz-Santana B."/>
            <person name="Ovrebo C."/>
            <person name="Racz N."/>
            <person name="Riley R."/>
            <person name="Savchenko A."/>
            <person name="Shiryaev A."/>
            <person name="Soop K."/>
            <person name="Spirin V."/>
            <person name="Szebenyi C."/>
            <person name="Tomsovsky M."/>
            <person name="Tulloss R.E."/>
            <person name="Uehling J."/>
            <person name="Grigoriev I.V."/>
            <person name="Vagvolgyi C."/>
            <person name="Papp T."/>
            <person name="Martin F.M."/>
            <person name="Miettinen O."/>
            <person name="Hibbett D.S."/>
            <person name="Nagy L.G."/>
        </authorList>
    </citation>
    <scope>NUCLEOTIDE SEQUENCE [LARGE SCALE GENOMIC DNA]</scope>
    <source>
        <strain evidence="4 5">CBS 962.96</strain>
    </source>
</reference>
<dbReference type="InterPro" id="IPR010905">
    <property type="entry name" value="Glyco_hydro_88"/>
</dbReference>
<name>A0A4S8MRG2_DENBC</name>
<dbReference type="OrthoDB" id="4138492at2759"/>
<gene>
    <name evidence="4" type="ORF">K435DRAFT_745137</name>
</gene>
<keyword evidence="4" id="KW-0326">Glycosidase</keyword>
<feature type="signal peptide" evidence="3">
    <location>
        <begin position="1"/>
        <end position="18"/>
    </location>
</feature>
<protein>
    <submittedName>
        <fullName evidence="4">Six-hairpin glycosidase</fullName>
    </submittedName>
</protein>
<evidence type="ECO:0000256" key="2">
    <source>
        <dbReference type="SAM" id="MobiDB-lite"/>
    </source>
</evidence>
<dbReference type="GO" id="GO:0005975">
    <property type="term" value="P:carbohydrate metabolic process"/>
    <property type="evidence" value="ECO:0007669"/>
    <property type="project" value="InterPro"/>
</dbReference>
<evidence type="ECO:0000313" key="4">
    <source>
        <dbReference type="EMBL" id="THV05421.1"/>
    </source>
</evidence>
<dbReference type="AlphaFoldDB" id="A0A4S8MRG2"/>
<accession>A0A4S8MRG2</accession>